<feature type="repeat" description="ANK" evidence="3">
    <location>
        <begin position="196"/>
        <end position="228"/>
    </location>
</feature>
<feature type="repeat" description="ANK" evidence="3">
    <location>
        <begin position="469"/>
        <end position="501"/>
    </location>
</feature>
<dbReference type="EMBL" id="HBIB01017964">
    <property type="protein sequence ID" value="CAE0249433.1"/>
    <property type="molecule type" value="Transcribed_RNA"/>
</dbReference>
<dbReference type="GO" id="GO:0045087">
    <property type="term" value="P:innate immune response"/>
    <property type="evidence" value="ECO:0007669"/>
    <property type="project" value="TreeGrafter"/>
</dbReference>
<dbReference type="SUPFAM" id="SSF48403">
    <property type="entry name" value="Ankyrin repeat"/>
    <property type="match status" value="2"/>
</dbReference>
<dbReference type="SUPFAM" id="SSF47769">
    <property type="entry name" value="SAM/Pointed domain"/>
    <property type="match status" value="1"/>
</dbReference>
<name>A0A7S3G4Q3_9EUKA</name>
<dbReference type="PROSITE" id="PS50297">
    <property type="entry name" value="ANK_REP_REGION"/>
    <property type="match status" value="7"/>
</dbReference>
<feature type="repeat" description="ANK" evidence="3">
    <location>
        <begin position="501"/>
        <end position="533"/>
    </location>
</feature>
<evidence type="ECO:0000256" key="2">
    <source>
        <dbReference type="ARBA" id="ARBA00023043"/>
    </source>
</evidence>
<feature type="repeat" description="ANK" evidence="3">
    <location>
        <begin position="229"/>
        <end position="261"/>
    </location>
</feature>
<dbReference type="InterPro" id="IPR013761">
    <property type="entry name" value="SAM/pointed_sf"/>
</dbReference>
<dbReference type="PANTHER" id="PTHR23206">
    <property type="entry name" value="MASK PROTEIN"/>
    <property type="match status" value="1"/>
</dbReference>
<feature type="repeat" description="ANK" evidence="3">
    <location>
        <begin position="595"/>
        <end position="627"/>
    </location>
</feature>
<dbReference type="InterPro" id="IPR036770">
    <property type="entry name" value="Ankyrin_rpt-contain_sf"/>
</dbReference>
<dbReference type="Pfam" id="PF12796">
    <property type="entry name" value="Ank_2"/>
    <property type="match status" value="7"/>
</dbReference>
<reference evidence="5" key="1">
    <citation type="submission" date="2021-01" db="EMBL/GenBank/DDBJ databases">
        <authorList>
            <person name="Corre E."/>
            <person name="Pelletier E."/>
            <person name="Niang G."/>
            <person name="Scheremetjew M."/>
            <person name="Finn R."/>
            <person name="Kale V."/>
            <person name="Holt S."/>
            <person name="Cochrane G."/>
            <person name="Meng A."/>
            <person name="Brown T."/>
            <person name="Cohen L."/>
        </authorList>
    </citation>
    <scope>NUCLEOTIDE SEQUENCE</scope>
    <source>
        <strain evidence="5">NIES-2562</strain>
    </source>
</reference>
<evidence type="ECO:0000256" key="4">
    <source>
        <dbReference type="SAM" id="MobiDB-lite"/>
    </source>
</evidence>
<dbReference type="PROSITE" id="PS50088">
    <property type="entry name" value="ANK_REPEAT"/>
    <property type="match status" value="11"/>
</dbReference>
<feature type="repeat" description="ANK" evidence="3">
    <location>
        <begin position="99"/>
        <end position="131"/>
    </location>
</feature>
<feature type="compositionally biased region" description="Polar residues" evidence="4">
    <location>
        <begin position="839"/>
        <end position="848"/>
    </location>
</feature>
<dbReference type="PANTHER" id="PTHR23206:SF7">
    <property type="entry name" value="PROTEIN KINASE DOMAIN-CONTAINING PROTEIN"/>
    <property type="match status" value="1"/>
</dbReference>
<evidence type="ECO:0000313" key="5">
    <source>
        <dbReference type="EMBL" id="CAE0249433.1"/>
    </source>
</evidence>
<feature type="repeat" description="ANK" evidence="3">
    <location>
        <begin position="563"/>
        <end position="595"/>
    </location>
</feature>
<dbReference type="Gene3D" id="1.25.40.20">
    <property type="entry name" value="Ankyrin repeat-containing domain"/>
    <property type="match status" value="6"/>
</dbReference>
<organism evidence="5">
    <name type="scientific">Palpitomonas bilix</name>
    <dbReference type="NCBI Taxonomy" id="652834"/>
    <lineage>
        <taxon>Eukaryota</taxon>
        <taxon>Eukaryota incertae sedis</taxon>
    </lineage>
</organism>
<feature type="repeat" description="ANK" evidence="3">
    <location>
        <begin position="342"/>
        <end position="374"/>
    </location>
</feature>
<dbReference type="PRINTS" id="PR01415">
    <property type="entry name" value="ANKYRIN"/>
</dbReference>
<dbReference type="InterPro" id="IPR002110">
    <property type="entry name" value="Ankyrin_rpt"/>
</dbReference>
<keyword evidence="1" id="KW-0677">Repeat</keyword>
<proteinExistence type="predicted"/>
<dbReference type="SMART" id="SM00248">
    <property type="entry name" value="ANK"/>
    <property type="match status" value="21"/>
</dbReference>
<protein>
    <submittedName>
        <fullName evidence="5">Uncharacterized protein</fullName>
    </submittedName>
</protein>
<keyword evidence="2 3" id="KW-0040">ANK repeat</keyword>
<gene>
    <name evidence="5" type="ORF">PBIL07802_LOCUS11632</name>
</gene>
<evidence type="ECO:0000256" key="3">
    <source>
        <dbReference type="PROSITE-ProRule" id="PRU00023"/>
    </source>
</evidence>
<evidence type="ECO:0000256" key="1">
    <source>
        <dbReference type="ARBA" id="ARBA00022737"/>
    </source>
</evidence>
<feature type="repeat" description="ANK" evidence="3">
    <location>
        <begin position="627"/>
        <end position="659"/>
    </location>
</feature>
<dbReference type="AlphaFoldDB" id="A0A7S3G4Q3"/>
<sequence length="944" mass="100821">MEGGDAIRSQEETRKTKTNELVRVLDGNGGGILDAFKDSRPDSLSSLLNTQPIREEKDSQGRNVLHYLASNTSPGVDALIRQYVQRQGDASPVNELDEKGFSPLHVAAAYGSSTNVKSLLELGAAVNVKTKDECTPLWFACFANHPDCAELLLLKGAEVEGYSQEPCLYVAACVGSTRLCDLLVQRGADVNCREAIGMTPVIGASENGHADALSYLLASGGRATDRDERGNSALMKACMNCHTSCVRLLLANGADVKESPSEDEVKRADKGEHPCRGLLTFPCGKDNVELVRLLLEHGANPEGVHPTEFPLMLASGRNHLEVCKALVAAGANVNRVAVGQLAGATALLSALEKSYLEVASFLLEKGADINFEGKYGNAMTKAALTGVFETVQFVVDHGGKCLDGPGHPLVAAVKKGNLRMVRYLLENVVKVEELKGVFHPFTVACAEGNREIIDLLLEYGVDPNVEALGGQNALFKAASRGDIDLISKLLELGANVDGQEGDGLPLAIAAQENRFAAVKLLLSKGAKINVEARPLILAIDKGYTDIALYLIEAGADPNYPCKGGQGALWKAAYNGRIAIVKALLSKGARVEGQREAAAPIIVAAQNGHVEVIKALVEAGADVNSEAKMTTALEVAVRNDRYECVKYLLEKGAKSVAPSQGLPLTPLDLAFLMNAVREEIIVLLLRHGANVCDSIPLMCRAAKKSAKAVQLLQREGVDLKVTDDDGDTPLHFAAMGNSKADVIRYLAEQGCDLEAKNKKGMTPLFVAVVKKDAENVATLFEVGADPSSLQTKVGNHSPAEICARNTKLGHLLSHAISPAGVSHRASVLSKRREAMRAGRNRQQGHSASVRSDAVPAPSVASTEANPVDASSFESWSNTEVAAWARSIKLHAEAVSLIERSTDFDGTFLSEATFEDLVDFLKMTPISARRLIKGRDNLLRFSVVDN</sequence>
<dbReference type="GO" id="GO:0005737">
    <property type="term" value="C:cytoplasm"/>
    <property type="evidence" value="ECO:0007669"/>
    <property type="project" value="TreeGrafter"/>
</dbReference>
<feature type="repeat" description="ANK" evidence="3">
    <location>
        <begin position="758"/>
        <end position="790"/>
    </location>
</feature>
<feature type="region of interest" description="Disordered" evidence="4">
    <location>
        <begin position="829"/>
        <end position="867"/>
    </location>
</feature>
<accession>A0A7S3G4Q3</accession>
<feature type="repeat" description="ANK" evidence="3">
    <location>
        <begin position="724"/>
        <end position="757"/>
    </location>
</feature>
<dbReference type="InterPro" id="IPR051631">
    <property type="entry name" value="Ankyrin-KH/SAM_domain"/>
</dbReference>